<reference evidence="1 2" key="1">
    <citation type="journal article" date="2003" name="Proc. Natl. Acad. Sci. U.S.A.">
        <title>Complete genome sequence of the marine planctomycete Pirellula sp. strain 1.</title>
        <authorList>
            <person name="Gloeckner F.O."/>
            <person name="Kube M."/>
            <person name="Bauer M."/>
            <person name="Teeling H."/>
            <person name="Lombardot T."/>
            <person name="Ludwig W."/>
            <person name="Gade D."/>
            <person name="Beck A."/>
            <person name="Borzym K."/>
            <person name="Heitmann K."/>
            <person name="Rabus R."/>
            <person name="Schlesner H."/>
            <person name="Amann R."/>
            <person name="Reinhardt R."/>
        </authorList>
    </citation>
    <scope>NUCLEOTIDE SEQUENCE [LARGE SCALE GENOMIC DNA]</scope>
    <source>
        <strain evidence="2">DSM 10527 / NCIMB 13988 / SH1</strain>
    </source>
</reference>
<dbReference type="InParanoid" id="Q7UQ62"/>
<dbReference type="KEGG" id="rba:RB6498"/>
<accession>Q7UQ62</accession>
<keyword evidence="2" id="KW-1185">Reference proteome</keyword>
<dbReference type="Proteomes" id="UP000001025">
    <property type="component" value="Chromosome"/>
</dbReference>
<protein>
    <submittedName>
        <fullName evidence="1">Uncharacterized protein</fullName>
    </submittedName>
</protein>
<organism evidence="1 2">
    <name type="scientific">Rhodopirellula baltica (strain DSM 10527 / NCIMB 13988 / SH1)</name>
    <dbReference type="NCBI Taxonomy" id="243090"/>
    <lineage>
        <taxon>Bacteria</taxon>
        <taxon>Pseudomonadati</taxon>
        <taxon>Planctomycetota</taxon>
        <taxon>Planctomycetia</taxon>
        <taxon>Pirellulales</taxon>
        <taxon>Pirellulaceae</taxon>
        <taxon>Rhodopirellula</taxon>
    </lineage>
</organism>
<proteinExistence type="predicted"/>
<evidence type="ECO:0000313" key="2">
    <source>
        <dbReference type="Proteomes" id="UP000001025"/>
    </source>
</evidence>
<gene>
    <name evidence="1" type="ordered locus">RB6498</name>
</gene>
<name>Q7UQ62_RHOBA</name>
<dbReference type="EnsemblBacteria" id="CAD74843">
    <property type="protein sequence ID" value="CAD74843"/>
    <property type="gene ID" value="RB6498"/>
</dbReference>
<evidence type="ECO:0000313" key="1">
    <source>
        <dbReference type="EMBL" id="CAD74843.1"/>
    </source>
</evidence>
<dbReference type="EMBL" id="BX294144">
    <property type="protein sequence ID" value="CAD74843.1"/>
    <property type="molecule type" value="Genomic_DNA"/>
</dbReference>
<dbReference type="HOGENOM" id="CLU_1244518_0_0_0"/>
<dbReference type="STRING" id="243090.RB6498"/>
<dbReference type="AlphaFoldDB" id="Q7UQ62"/>
<sequence>MQRPAREGWPADLILESAASVCRRHRSVDLDLDWRFAIGGAIDHSVVKCGWSELAACIVAESVSFGGNAKLISRQSTVVVSVMKCGDRESCRKLIDGDRTGCHTAGLNGNLCGNQRIFRIVERCLRVVDRKPNQCVPRDRTDHTDHDLVGRTVGCLEGDFATGKIQSGQLFVVWRVDAGGVRKSGWAELILSVGKDADSSQKNECRENHQQRPVVLLPSLRE</sequence>